<feature type="region of interest" description="Disordered" evidence="1">
    <location>
        <begin position="79"/>
        <end position="107"/>
    </location>
</feature>
<evidence type="ECO:0000313" key="3">
    <source>
        <dbReference type="Proteomes" id="UP000006911"/>
    </source>
</evidence>
<keyword evidence="3" id="KW-1185">Reference proteome</keyword>
<dbReference type="RefSeq" id="XP_002835510.1">
    <property type="nucleotide sequence ID" value="XM_002835464.1"/>
</dbReference>
<dbReference type="EMBL" id="FN429997">
    <property type="protein sequence ID" value="CAZ79667.1"/>
    <property type="molecule type" value="Genomic_DNA"/>
</dbReference>
<dbReference type="KEGG" id="tml:GSTUM_00000339001"/>
<name>D5G574_TUBMM</name>
<dbReference type="Proteomes" id="UP000006911">
    <property type="component" value="Unassembled WGS sequence"/>
</dbReference>
<protein>
    <submittedName>
        <fullName evidence="2">(Perigord truffle) hypothetical protein</fullName>
    </submittedName>
</protein>
<feature type="region of interest" description="Disordered" evidence="1">
    <location>
        <begin position="12"/>
        <end position="49"/>
    </location>
</feature>
<feature type="compositionally biased region" description="Basic residues" evidence="1">
    <location>
        <begin position="23"/>
        <end position="35"/>
    </location>
</feature>
<proteinExistence type="predicted"/>
<sequence>MPPVPYINAISPSANVSVAASQRPHHSKPRQRKSHIYQPHYPRYPQEPTDSHYYRAPLRHFRSLPSAAKAMSFTPRFPPPPPYSLLPGETERTLSADTAPPPPPYRPLPRVATSHTVHEQSAEQVVIWLRSKPVFAPWEYENVLIILWHEMVQRRLDEILATASGPESSFWEDMLVEVESERDLRLVTRCCIGSDAFSWISRGTGRGARGVCEGVYILQGVGVFMPHSSCVEDYQTHLFSFRSGKYAVPNDARVREPVLHYLSKDLPLWDVFRNISSWVSSQITYRKWQEPSSASVHTTMLARELCEKIIRPIFQKESDPPDLSEIFSGGRKRGVLTTLKPVGSTQWYSHLYTVPFDICVGGGSVWGAAGRGGGADSIRWSRITQNSDSVVNRYYLNI</sequence>
<dbReference type="GeneID" id="9188098"/>
<evidence type="ECO:0000313" key="2">
    <source>
        <dbReference type="EMBL" id="CAZ79667.1"/>
    </source>
</evidence>
<reference evidence="2 3" key="1">
    <citation type="journal article" date="2010" name="Nature">
        <title>Perigord black truffle genome uncovers evolutionary origins and mechanisms of symbiosis.</title>
        <authorList>
            <person name="Martin F."/>
            <person name="Kohler A."/>
            <person name="Murat C."/>
            <person name="Balestrini R."/>
            <person name="Coutinho P.M."/>
            <person name="Jaillon O."/>
            <person name="Montanini B."/>
            <person name="Morin E."/>
            <person name="Noel B."/>
            <person name="Percudani R."/>
            <person name="Porcel B."/>
            <person name="Rubini A."/>
            <person name="Amicucci A."/>
            <person name="Amselem J."/>
            <person name="Anthouard V."/>
            <person name="Arcioni S."/>
            <person name="Artiguenave F."/>
            <person name="Aury J.M."/>
            <person name="Ballario P."/>
            <person name="Bolchi A."/>
            <person name="Brenna A."/>
            <person name="Brun A."/>
            <person name="Buee M."/>
            <person name="Cantarel B."/>
            <person name="Chevalier G."/>
            <person name="Couloux A."/>
            <person name="Da Silva C."/>
            <person name="Denoeud F."/>
            <person name="Duplessis S."/>
            <person name="Ghignone S."/>
            <person name="Hilselberger B."/>
            <person name="Iotti M."/>
            <person name="Marcais B."/>
            <person name="Mello A."/>
            <person name="Miranda M."/>
            <person name="Pacioni G."/>
            <person name="Quesneville H."/>
            <person name="Riccioni C."/>
            <person name="Ruotolo R."/>
            <person name="Splivallo R."/>
            <person name="Stocchi V."/>
            <person name="Tisserant E."/>
            <person name="Viscomi A.R."/>
            <person name="Zambonelli A."/>
            <person name="Zampieri E."/>
            <person name="Henrissat B."/>
            <person name="Lebrun M.H."/>
            <person name="Paolocci F."/>
            <person name="Bonfante P."/>
            <person name="Ottonello S."/>
            <person name="Wincker P."/>
        </authorList>
    </citation>
    <scope>NUCLEOTIDE SEQUENCE [LARGE SCALE GENOMIC DNA]</scope>
    <source>
        <strain evidence="2 3">Mel28</strain>
    </source>
</reference>
<dbReference type="AlphaFoldDB" id="D5G574"/>
<dbReference type="InParanoid" id="D5G574"/>
<accession>D5G574</accession>
<organism evidence="2 3">
    <name type="scientific">Tuber melanosporum (strain Mel28)</name>
    <name type="common">Perigord black truffle</name>
    <dbReference type="NCBI Taxonomy" id="656061"/>
    <lineage>
        <taxon>Eukaryota</taxon>
        <taxon>Fungi</taxon>
        <taxon>Dikarya</taxon>
        <taxon>Ascomycota</taxon>
        <taxon>Pezizomycotina</taxon>
        <taxon>Pezizomycetes</taxon>
        <taxon>Pezizales</taxon>
        <taxon>Tuberaceae</taxon>
        <taxon>Tuber</taxon>
    </lineage>
</organism>
<evidence type="ECO:0000256" key="1">
    <source>
        <dbReference type="SAM" id="MobiDB-lite"/>
    </source>
</evidence>
<dbReference type="HOGENOM" id="CLU_692969_0_0_1"/>
<gene>
    <name evidence="2" type="ORF">GSTUM_00000339001</name>
</gene>